<comment type="caution">
    <text evidence="2">The sequence shown here is derived from an EMBL/GenBank/DDBJ whole genome shotgun (WGS) entry which is preliminary data.</text>
</comment>
<evidence type="ECO:0000259" key="1">
    <source>
        <dbReference type="PROSITE" id="PS51186"/>
    </source>
</evidence>
<organism evidence="2 3">
    <name type="scientific">Rheinheimera tilapiae</name>
    <dbReference type="NCBI Taxonomy" id="875043"/>
    <lineage>
        <taxon>Bacteria</taxon>
        <taxon>Pseudomonadati</taxon>
        <taxon>Pseudomonadota</taxon>
        <taxon>Gammaproteobacteria</taxon>
        <taxon>Chromatiales</taxon>
        <taxon>Chromatiaceae</taxon>
        <taxon>Rheinheimera</taxon>
    </lineage>
</organism>
<dbReference type="GO" id="GO:0016746">
    <property type="term" value="F:acyltransferase activity"/>
    <property type="evidence" value="ECO:0007669"/>
    <property type="project" value="UniProtKB-KW"/>
</dbReference>
<dbReference type="SUPFAM" id="SSF55729">
    <property type="entry name" value="Acyl-CoA N-acyltransferases (Nat)"/>
    <property type="match status" value="1"/>
</dbReference>
<accession>A0ABV6BJY8</accession>
<dbReference type="EMBL" id="JBHLXP010000004">
    <property type="protein sequence ID" value="MFC0049810.1"/>
    <property type="molecule type" value="Genomic_DNA"/>
</dbReference>
<dbReference type="InterPro" id="IPR016181">
    <property type="entry name" value="Acyl_CoA_acyltransferase"/>
</dbReference>
<sequence length="154" mass="18165">MQLLNLLECADFIPTIASWHFDEWHALFPHKSVEDFAADLRESLQQDELPQTWVLLDAQGEAIGTASLLLSDMTTNQQLSPWLANIYIHPLQRGKGLGKQVVKQVMAEARQRELRKLYLFTEDQQAFYEKLGWELHHREFYENHWVAVMQYDFF</sequence>
<proteinExistence type="predicted"/>
<protein>
    <submittedName>
        <fullName evidence="2">GNAT family N-acetyltransferase</fullName>
        <ecNumber evidence="2">2.3.-.-</ecNumber>
    </submittedName>
</protein>
<dbReference type="Pfam" id="PF00583">
    <property type="entry name" value="Acetyltransf_1"/>
    <property type="match status" value="1"/>
</dbReference>
<dbReference type="InterPro" id="IPR000182">
    <property type="entry name" value="GNAT_dom"/>
</dbReference>
<dbReference type="InterPro" id="IPR039840">
    <property type="entry name" value="NAA80"/>
</dbReference>
<dbReference type="CDD" id="cd04301">
    <property type="entry name" value="NAT_SF"/>
    <property type="match status" value="1"/>
</dbReference>
<evidence type="ECO:0000313" key="2">
    <source>
        <dbReference type="EMBL" id="MFC0049810.1"/>
    </source>
</evidence>
<gene>
    <name evidence="2" type="ORF">ACFFJP_16035</name>
</gene>
<dbReference type="EC" id="2.3.-.-" evidence="2"/>
<feature type="domain" description="N-acetyltransferase" evidence="1">
    <location>
        <begin position="11"/>
        <end position="152"/>
    </location>
</feature>
<dbReference type="Proteomes" id="UP001589813">
    <property type="component" value="Unassembled WGS sequence"/>
</dbReference>
<keyword evidence="2" id="KW-0808">Transferase</keyword>
<keyword evidence="3" id="KW-1185">Reference proteome</keyword>
<reference evidence="2 3" key="1">
    <citation type="submission" date="2024-09" db="EMBL/GenBank/DDBJ databases">
        <authorList>
            <person name="Sun Q."/>
            <person name="Mori K."/>
        </authorList>
    </citation>
    <scope>NUCLEOTIDE SEQUENCE [LARGE SCALE GENOMIC DNA]</scope>
    <source>
        <strain evidence="2 3">KCTC 23315</strain>
    </source>
</reference>
<keyword evidence="2" id="KW-0012">Acyltransferase</keyword>
<evidence type="ECO:0000313" key="3">
    <source>
        <dbReference type="Proteomes" id="UP001589813"/>
    </source>
</evidence>
<dbReference type="Gene3D" id="3.40.630.30">
    <property type="match status" value="1"/>
</dbReference>
<dbReference type="PROSITE" id="PS51186">
    <property type="entry name" value="GNAT"/>
    <property type="match status" value="1"/>
</dbReference>
<dbReference type="PANTHER" id="PTHR13538">
    <property type="entry name" value="N-ACETYLTRANSFERASE 6"/>
    <property type="match status" value="1"/>
</dbReference>
<dbReference type="RefSeq" id="WP_377246375.1">
    <property type="nucleotide sequence ID" value="NZ_JBHLXP010000004.1"/>
</dbReference>
<dbReference type="PANTHER" id="PTHR13538:SF4">
    <property type="entry name" value="N-ALPHA-ACETYLTRANSFERASE 80"/>
    <property type="match status" value="1"/>
</dbReference>
<name>A0ABV6BJY8_9GAMM</name>